<reference evidence="1" key="1">
    <citation type="submission" date="2021-09" db="EMBL/GenBank/DDBJ databases">
        <title>Genomic analysis of Ralstonia spp.</title>
        <authorList>
            <person name="Aburjaile F."/>
            <person name="Ariute J.C."/>
            <person name="Pais A.K.L."/>
            <person name="Albuquerque G.M.R."/>
            <person name="Silva A.M.F."/>
            <person name="Brenig B."/>
            <person name="Azevedo V."/>
            <person name="Matiuzzi M."/>
            <person name="Ramos R."/>
            <person name="Goes-Neto A."/>
            <person name="Soares S."/>
            <person name="Iseppon A.M.B."/>
            <person name="Souza E."/>
            <person name="Gama M."/>
        </authorList>
    </citation>
    <scope>NUCLEOTIDE SEQUENCE</scope>
    <source>
        <strain evidence="1">CCRMRs91</strain>
    </source>
</reference>
<evidence type="ECO:0000313" key="1">
    <source>
        <dbReference type="EMBL" id="MDB0570196.1"/>
    </source>
</evidence>
<sequence>MKENRPEQAGIGVFMLRATFRSHQTSRHLLRIRSASMTQCDEMSSEHHP</sequence>
<gene>
    <name evidence="1" type="ORF">LBW59_05315</name>
</gene>
<proteinExistence type="predicted"/>
<evidence type="ECO:0000313" key="2">
    <source>
        <dbReference type="Proteomes" id="UP001144050"/>
    </source>
</evidence>
<dbReference type="RefSeq" id="WP_155288340.1">
    <property type="nucleotide sequence ID" value="NZ_JAIVFG010000006.1"/>
</dbReference>
<protein>
    <submittedName>
        <fullName evidence="1">Uncharacterized protein</fullName>
    </submittedName>
</protein>
<comment type="caution">
    <text evidence="1">The sequence shown here is derived from an EMBL/GenBank/DDBJ whole genome shotgun (WGS) entry which is preliminary data.</text>
</comment>
<organism evidence="1 2">
    <name type="scientific">Ralstonia solanacearum</name>
    <name type="common">Pseudomonas solanacearum</name>
    <dbReference type="NCBI Taxonomy" id="305"/>
    <lineage>
        <taxon>Bacteria</taxon>
        <taxon>Pseudomonadati</taxon>
        <taxon>Pseudomonadota</taxon>
        <taxon>Betaproteobacteria</taxon>
        <taxon>Burkholderiales</taxon>
        <taxon>Burkholderiaceae</taxon>
        <taxon>Ralstonia</taxon>
        <taxon>Ralstonia solanacearum species complex</taxon>
    </lineage>
</organism>
<dbReference type="Proteomes" id="UP001144050">
    <property type="component" value="Unassembled WGS sequence"/>
</dbReference>
<name>A0AAW5ZJ76_RALSL</name>
<dbReference type="EMBL" id="JAIVFG010000006">
    <property type="protein sequence ID" value="MDB0570196.1"/>
    <property type="molecule type" value="Genomic_DNA"/>
</dbReference>
<accession>A0AAW5ZJ76</accession>
<dbReference type="AlphaFoldDB" id="A0AAW5ZJ76"/>